<dbReference type="Proteomes" id="UP000001194">
    <property type="component" value="Unassembled WGS sequence"/>
</dbReference>
<sequence>MHMFKTYDLGFRFQYSSSHWLPKDTVSETRNGSGAFMIIHPHPPIATVPQHTTSHLEDSVPIPT</sequence>
<name>B0DJN5_LACBS</name>
<keyword evidence="2" id="KW-1185">Reference proteome</keyword>
<evidence type="ECO:0000313" key="2">
    <source>
        <dbReference type="Proteomes" id="UP000001194"/>
    </source>
</evidence>
<accession>B0DJN5</accession>
<reference evidence="1 2" key="1">
    <citation type="journal article" date="2008" name="Nature">
        <title>The genome of Laccaria bicolor provides insights into mycorrhizal symbiosis.</title>
        <authorList>
            <person name="Martin F."/>
            <person name="Aerts A."/>
            <person name="Ahren D."/>
            <person name="Brun A."/>
            <person name="Danchin E.G.J."/>
            <person name="Duchaussoy F."/>
            <person name="Gibon J."/>
            <person name="Kohler A."/>
            <person name="Lindquist E."/>
            <person name="Pereda V."/>
            <person name="Salamov A."/>
            <person name="Shapiro H.J."/>
            <person name="Wuyts J."/>
            <person name="Blaudez D."/>
            <person name="Buee M."/>
            <person name="Brokstein P."/>
            <person name="Canbaeck B."/>
            <person name="Cohen D."/>
            <person name="Courty P.E."/>
            <person name="Coutinho P.M."/>
            <person name="Delaruelle C."/>
            <person name="Detter J.C."/>
            <person name="Deveau A."/>
            <person name="DiFazio S."/>
            <person name="Duplessis S."/>
            <person name="Fraissinet-Tachet L."/>
            <person name="Lucic E."/>
            <person name="Frey-Klett P."/>
            <person name="Fourrey C."/>
            <person name="Feussner I."/>
            <person name="Gay G."/>
            <person name="Grimwood J."/>
            <person name="Hoegger P.J."/>
            <person name="Jain P."/>
            <person name="Kilaru S."/>
            <person name="Labbe J."/>
            <person name="Lin Y.C."/>
            <person name="Legue V."/>
            <person name="Le Tacon F."/>
            <person name="Marmeisse R."/>
            <person name="Melayah D."/>
            <person name="Montanini B."/>
            <person name="Muratet M."/>
            <person name="Nehls U."/>
            <person name="Niculita-Hirzel H."/>
            <person name="Oudot-Le Secq M.P."/>
            <person name="Peter M."/>
            <person name="Quesneville H."/>
            <person name="Rajashekar B."/>
            <person name="Reich M."/>
            <person name="Rouhier N."/>
            <person name="Schmutz J."/>
            <person name="Yin T."/>
            <person name="Chalot M."/>
            <person name="Henrissat B."/>
            <person name="Kuees U."/>
            <person name="Lucas S."/>
            <person name="Van de Peer Y."/>
            <person name="Podila G.K."/>
            <person name="Polle A."/>
            <person name="Pukkila P.J."/>
            <person name="Richardson P.M."/>
            <person name="Rouze P."/>
            <person name="Sanders I.R."/>
            <person name="Stajich J.E."/>
            <person name="Tunlid A."/>
            <person name="Tuskan G."/>
            <person name="Grigoriev I.V."/>
        </authorList>
    </citation>
    <scope>NUCLEOTIDE SEQUENCE [LARGE SCALE GENOMIC DNA]</scope>
    <source>
        <strain evidence="2">S238N-H82 / ATCC MYA-4686</strain>
    </source>
</reference>
<proteinExistence type="predicted"/>
<dbReference type="AlphaFoldDB" id="B0DJN5"/>
<dbReference type="KEGG" id="lbc:LACBIDRAFT_303539"/>
<organism evidence="2">
    <name type="scientific">Laccaria bicolor (strain S238N-H82 / ATCC MYA-4686)</name>
    <name type="common">Bicoloured deceiver</name>
    <name type="synonym">Laccaria laccata var. bicolor</name>
    <dbReference type="NCBI Taxonomy" id="486041"/>
    <lineage>
        <taxon>Eukaryota</taxon>
        <taxon>Fungi</taxon>
        <taxon>Dikarya</taxon>
        <taxon>Basidiomycota</taxon>
        <taxon>Agaricomycotina</taxon>
        <taxon>Agaricomycetes</taxon>
        <taxon>Agaricomycetidae</taxon>
        <taxon>Agaricales</taxon>
        <taxon>Agaricineae</taxon>
        <taxon>Hydnangiaceae</taxon>
        <taxon>Laccaria</taxon>
    </lineage>
</organism>
<dbReference type="HOGENOM" id="CLU_2868046_0_0_1"/>
<evidence type="ECO:0000313" key="1">
    <source>
        <dbReference type="EMBL" id="EDR05240.1"/>
    </source>
</evidence>
<gene>
    <name evidence="1" type="ORF">LACBIDRAFT_303539</name>
</gene>
<protein>
    <submittedName>
        <fullName evidence="1">Predicted protein</fullName>
    </submittedName>
</protein>
<dbReference type="EMBL" id="DS547114">
    <property type="protein sequence ID" value="EDR05240.1"/>
    <property type="molecule type" value="Genomic_DNA"/>
</dbReference>
<dbReference type="RefSeq" id="XP_001884205.1">
    <property type="nucleotide sequence ID" value="XM_001884170.1"/>
</dbReference>
<dbReference type="InParanoid" id="B0DJN5"/>
<dbReference type="GeneID" id="6079857"/>